<evidence type="ECO:0000313" key="2">
    <source>
        <dbReference type="Proteomes" id="UP000276133"/>
    </source>
</evidence>
<reference evidence="1 2" key="1">
    <citation type="journal article" date="2018" name="Sci. Rep.">
        <title>Genomic signatures of local adaptation to the degree of environmental predictability in rotifers.</title>
        <authorList>
            <person name="Franch-Gras L."/>
            <person name="Hahn C."/>
            <person name="Garcia-Roger E.M."/>
            <person name="Carmona M.J."/>
            <person name="Serra M."/>
            <person name="Gomez A."/>
        </authorList>
    </citation>
    <scope>NUCLEOTIDE SEQUENCE [LARGE SCALE GENOMIC DNA]</scope>
    <source>
        <strain evidence="1">HYR1</strain>
    </source>
</reference>
<dbReference type="AlphaFoldDB" id="A0A3M7QXV1"/>
<keyword evidence="2" id="KW-1185">Reference proteome</keyword>
<proteinExistence type="predicted"/>
<name>A0A3M7QXV1_BRAPC</name>
<accession>A0A3M7QXV1</accession>
<dbReference type="EMBL" id="REGN01004774">
    <property type="protein sequence ID" value="RNA16200.1"/>
    <property type="molecule type" value="Genomic_DNA"/>
</dbReference>
<sequence length="59" mass="7072">MNIFFSHQYICSIRKILVRYDRYSQTPLIVQFSVATIRAVSFLKYPLFSDKLKFQTSYV</sequence>
<comment type="caution">
    <text evidence="1">The sequence shown here is derived from an EMBL/GenBank/DDBJ whole genome shotgun (WGS) entry which is preliminary data.</text>
</comment>
<dbReference type="Proteomes" id="UP000276133">
    <property type="component" value="Unassembled WGS sequence"/>
</dbReference>
<protein>
    <submittedName>
        <fullName evidence="1">Uncharacterized protein</fullName>
    </submittedName>
</protein>
<organism evidence="1 2">
    <name type="scientific">Brachionus plicatilis</name>
    <name type="common">Marine rotifer</name>
    <name type="synonym">Brachionus muelleri</name>
    <dbReference type="NCBI Taxonomy" id="10195"/>
    <lineage>
        <taxon>Eukaryota</taxon>
        <taxon>Metazoa</taxon>
        <taxon>Spiralia</taxon>
        <taxon>Gnathifera</taxon>
        <taxon>Rotifera</taxon>
        <taxon>Eurotatoria</taxon>
        <taxon>Monogononta</taxon>
        <taxon>Pseudotrocha</taxon>
        <taxon>Ploima</taxon>
        <taxon>Brachionidae</taxon>
        <taxon>Brachionus</taxon>
    </lineage>
</organism>
<evidence type="ECO:0000313" key="1">
    <source>
        <dbReference type="EMBL" id="RNA16200.1"/>
    </source>
</evidence>
<gene>
    <name evidence="1" type="ORF">BpHYR1_041083</name>
</gene>